<evidence type="ECO:0000313" key="3">
    <source>
        <dbReference type="Proteomes" id="UP000250192"/>
    </source>
</evidence>
<evidence type="ECO:0000313" key="2">
    <source>
        <dbReference type="EMBL" id="SPT54879.1"/>
    </source>
</evidence>
<keyword evidence="1" id="KW-0812">Transmembrane</keyword>
<dbReference type="AlphaFoldDB" id="A0A2X0TZF3"/>
<feature type="transmembrane region" description="Helical" evidence="1">
    <location>
        <begin position="20"/>
        <end position="42"/>
    </location>
</feature>
<evidence type="ECO:0000256" key="1">
    <source>
        <dbReference type="SAM" id="Phobius"/>
    </source>
</evidence>
<dbReference type="RefSeq" id="WP_111823001.1">
    <property type="nucleotide sequence ID" value="NZ_CBDERX010000036.1"/>
</dbReference>
<reference evidence="2 3" key="1">
    <citation type="submission" date="2018-06" db="EMBL/GenBank/DDBJ databases">
        <authorList>
            <consortium name="Pathogen Informatics"/>
            <person name="Doyle S."/>
        </authorList>
    </citation>
    <scope>NUCLEOTIDE SEQUENCE [LARGE SCALE GENOMIC DNA]</scope>
    <source>
        <strain evidence="2 3">NCTC9935</strain>
    </source>
</reference>
<dbReference type="EMBL" id="UAPR01000001">
    <property type="protein sequence ID" value="SPT54879.1"/>
    <property type="molecule type" value="Genomic_DNA"/>
</dbReference>
<name>A0A2X0TZF3_9ACTO</name>
<dbReference type="Proteomes" id="UP000250192">
    <property type="component" value="Unassembled WGS sequence"/>
</dbReference>
<dbReference type="OrthoDB" id="2943819at2"/>
<proteinExistence type="predicted"/>
<keyword evidence="3" id="KW-1185">Reference proteome</keyword>
<gene>
    <name evidence="2" type="ORF">NCTC9935_00428</name>
</gene>
<keyword evidence="1" id="KW-1133">Transmembrane helix</keyword>
<dbReference type="GeneID" id="93757336"/>
<accession>A0A2X0TZF3</accession>
<sequence>MAYNRFPEHPDDSVGGWMLTLFLVGMPVIGFIYLLILALGSGGSPSKRNFARAVFIWQIIGIIASVAIFILFGSTIFAGLQSSGGS</sequence>
<organism evidence="2 3">
    <name type="scientific">Schaalia odontolytica</name>
    <dbReference type="NCBI Taxonomy" id="1660"/>
    <lineage>
        <taxon>Bacteria</taxon>
        <taxon>Bacillati</taxon>
        <taxon>Actinomycetota</taxon>
        <taxon>Actinomycetes</taxon>
        <taxon>Actinomycetales</taxon>
        <taxon>Actinomycetaceae</taxon>
        <taxon>Schaalia</taxon>
    </lineage>
</organism>
<feature type="transmembrane region" description="Helical" evidence="1">
    <location>
        <begin position="54"/>
        <end position="80"/>
    </location>
</feature>
<protein>
    <submittedName>
        <fullName evidence="2">Uncharacterized protein</fullName>
    </submittedName>
</protein>
<keyword evidence="1" id="KW-0472">Membrane</keyword>